<organism evidence="1 2">
    <name type="scientific">Thalictrum thalictroides</name>
    <name type="common">Rue-anemone</name>
    <name type="synonym">Anemone thalictroides</name>
    <dbReference type="NCBI Taxonomy" id="46969"/>
    <lineage>
        <taxon>Eukaryota</taxon>
        <taxon>Viridiplantae</taxon>
        <taxon>Streptophyta</taxon>
        <taxon>Embryophyta</taxon>
        <taxon>Tracheophyta</taxon>
        <taxon>Spermatophyta</taxon>
        <taxon>Magnoliopsida</taxon>
        <taxon>Ranunculales</taxon>
        <taxon>Ranunculaceae</taxon>
        <taxon>Thalictroideae</taxon>
        <taxon>Thalictrum</taxon>
    </lineage>
</organism>
<name>A0A7J6VJQ4_THATH</name>
<proteinExistence type="predicted"/>
<keyword evidence="2" id="KW-1185">Reference proteome</keyword>
<evidence type="ECO:0000313" key="2">
    <source>
        <dbReference type="Proteomes" id="UP000554482"/>
    </source>
</evidence>
<comment type="caution">
    <text evidence="1">The sequence shown here is derived from an EMBL/GenBank/DDBJ whole genome shotgun (WGS) entry which is preliminary data.</text>
</comment>
<reference evidence="1 2" key="1">
    <citation type="submission" date="2020-06" db="EMBL/GenBank/DDBJ databases">
        <title>Transcriptomic and genomic resources for Thalictrum thalictroides and T. hernandezii: Facilitating candidate gene discovery in an emerging model plant lineage.</title>
        <authorList>
            <person name="Arias T."/>
            <person name="Riano-Pachon D.M."/>
            <person name="Di Stilio V.S."/>
        </authorList>
    </citation>
    <scope>NUCLEOTIDE SEQUENCE [LARGE SCALE GENOMIC DNA]</scope>
    <source>
        <strain evidence="2">cv. WT478/WT964</strain>
        <tissue evidence="1">Leaves</tissue>
    </source>
</reference>
<dbReference type="AlphaFoldDB" id="A0A7J6VJQ4"/>
<sequence>MQSSSRKRLKDQYESDDQHFNQGMSIVTSSVMQRGCCFKIMTKRKQLQLESPVKKFTKTKKVITLEEWLTTFPGNMKPDNINSSGELHVFRQSSRKVHPSIGRVNDEKLNTEQKESLDLVMDDVKASKANDLMTCSSLSRSES</sequence>
<dbReference type="EMBL" id="JABWDY010031977">
    <property type="protein sequence ID" value="KAF5184532.1"/>
    <property type="molecule type" value="Genomic_DNA"/>
</dbReference>
<gene>
    <name evidence="1" type="ORF">FRX31_025883</name>
</gene>
<protein>
    <submittedName>
        <fullName evidence="1">Uncharacterized protein</fullName>
    </submittedName>
</protein>
<evidence type="ECO:0000313" key="1">
    <source>
        <dbReference type="EMBL" id="KAF5184532.1"/>
    </source>
</evidence>
<dbReference type="Proteomes" id="UP000554482">
    <property type="component" value="Unassembled WGS sequence"/>
</dbReference>
<accession>A0A7J6VJQ4</accession>